<organism evidence="1">
    <name type="scientific">marine metagenome</name>
    <dbReference type="NCBI Taxonomy" id="408172"/>
    <lineage>
        <taxon>unclassified sequences</taxon>
        <taxon>metagenomes</taxon>
        <taxon>ecological metagenomes</taxon>
    </lineage>
</organism>
<dbReference type="EMBL" id="UINC01069705">
    <property type="protein sequence ID" value="SVC03288.1"/>
    <property type="molecule type" value="Genomic_DNA"/>
</dbReference>
<gene>
    <name evidence="1" type="ORF">METZ01_LOCUS256142</name>
</gene>
<evidence type="ECO:0000313" key="1">
    <source>
        <dbReference type="EMBL" id="SVC03288.1"/>
    </source>
</evidence>
<reference evidence="1" key="1">
    <citation type="submission" date="2018-05" db="EMBL/GenBank/DDBJ databases">
        <authorList>
            <person name="Lanie J.A."/>
            <person name="Ng W.-L."/>
            <person name="Kazmierczak K.M."/>
            <person name="Andrzejewski T.M."/>
            <person name="Davidsen T.M."/>
            <person name="Wayne K.J."/>
            <person name="Tettelin H."/>
            <person name="Glass J.I."/>
            <person name="Rusch D."/>
            <person name="Podicherti R."/>
            <person name="Tsui H.-C.T."/>
            <person name="Winkler M.E."/>
        </authorList>
    </citation>
    <scope>NUCLEOTIDE SEQUENCE</scope>
</reference>
<sequence length="43" mass="4880">MPMKTVASLIALVAIGTWAFFSIQETLNRHTTTLELMEKDLEQ</sequence>
<accession>A0A382IUN5</accession>
<feature type="non-terminal residue" evidence="1">
    <location>
        <position position="43"/>
    </location>
</feature>
<dbReference type="AlphaFoldDB" id="A0A382IUN5"/>
<name>A0A382IUN5_9ZZZZ</name>
<protein>
    <submittedName>
        <fullName evidence="1">Uncharacterized protein</fullName>
    </submittedName>
</protein>
<proteinExistence type="predicted"/>